<comment type="caution">
    <text evidence="2">The sequence shown here is derived from an EMBL/GenBank/DDBJ whole genome shotgun (WGS) entry which is preliminary data.</text>
</comment>
<reference evidence="2 3" key="1">
    <citation type="submission" date="2015-10" db="EMBL/GenBank/DDBJ databases">
        <title>Genome analyses suggest a sexual origin of heterokaryosis in a supposedly ancient asexual fungus.</title>
        <authorList>
            <person name="Ropars J."/>
            <person name="Sedzielewska K."/>
            <person name="Noel J."/>
            <person name="Charron P."/>
            <person name="Farinelli L."/>
            <person name="Marton T."/>
            <person name="Kruger M."/>
            <person name="Pelin A."/>
            <person name="Brachmann A."/>
            <person name="Corradi N."/>
        </authorList>
    </citation>
    <scope>NUCLEOTIDE SEQUENCE [LARGE SCALE GENOMIC DNA]</scope>
    <source>
        <strain evidence="2 3">A4</strain>
    </source>
</reference>
<sequence>MSDSLNCCSIVALLKLGLRTSSLLHQKVPTKTSLFYSITIFTTSSMYRVASLLKTHTIVFLNETTQVYIETNRSIDSDTKQVNCITSASYPEDSLPEGDTPEELEETRSSFKSYGND</sequence>
<evidence type="ECO:0000313" key="2">
    <source>
        <dbReference type="EMBL" id="PKY60341.1"/>
    </source>
</evidence>
<proteinExistence type="predicted"/>
<feature type="region of interest" description="Disordered" evidence="1">
    <location>
        <begin position="89"/>
        <end position="117"/>
    </location>
</feature>
<gene>
    <name evidence="2" type="ORF">RhiirA4_483930</name>
</gene>
<accession>A0A2I1HN86</accession>
<dbReference type="EMBL" id="LLXI01004171">
    <property type="protein sequence ID" value="PKY60341.1"/>
    <property type="molecule type" value="Genomic_DNA"/>
</dbReference>
<evidence type="ECO:0000313" key="3">
    <source>
        <dbReference type="Proteomes" id="UP000234323"/>
    </source>
</evidence>
<organism evidence="2 3">
    <name type="scientific">Rhizophagus irregularis</name>
    <dbReference type="NCBI Taxonomy" id="588596"/>
    <lineage>
        <taxon>Eukaryota</taxon>
        <taxon>Fungi</taxon>
        <taxon>Fungi incertae sedis</taxon>
        <taxon>Mucoromycota</taxon>
        <taxon>Glomeromycotina</taxon>
        <taxon>Glomeromycetes</taxon>
        <taxon>Glomerales</taxon>
        <taxon>Glomeraceae</taxon>
        <taxon>Rhizophagus</taxon>
    </lineage>
</organism>
<dbReference type="AlphaFoldDB" id="A0A2I1HN86"/>
<evidence type="ECO:0000256" key="1">
    <source>
        <dbReference type="SAM" id="MobiDB-lite"/>
    </source>
</evidence>
<feature type="compositionally biased region" description="Acidic residues" evidence="1">
    <location>
        <begin position="94"/>
        <end position="105"/>
    </location>
</feature>
<keyword evidence="3" id="KW-1185">Reference proteome</keyword>
<dbReference type="Proteomes" id="UP000234323">
    <property type="component" value="Unassembled WGS sequence"/>
</dbReference>
<protein>
    <submittedName>
        <fullName evidence="2">Uncharacterized protein</fullName>
    </submittedName>
</protein>
<name>A0A2I1HN86_9GLOM</name>